<evidence type="ECO:0000259" key="3">
    <source>
        <dbReference type="PROSITE" id="PS50020"/>
    </source>
</evidence>
<reference evidence="4 5" key="1">
    <citation type="submission" date="2023-05" db="EMBL/GenBank/DDBJ databases">
        <title>A 100% complete, gapless, phased diploid assembly of the Scenedesmus obliquus UTEX 3031 genome.</title>
        <authorList>
            <person name="Biondi T.C."/>
            <person name="Hanschen E.R."/>
            <person name="Kwon T."/>
            <person name="Eng W."/>
            <person name="Kruse C.P.S."/>
            <person name="Koehler S.I."/>
            <person name="Kunde Y."/>
            <person name="Gleasner C.D."/>
            <person name="You Mak K.T."/>
            <person name="Polle J."/>
            <person name="Hovde B.T."/>
            <person name="Starkenburg S.R."/>
        </authorList>
    </citation>
    <scope>NUCLEOTIDE SEQUENCE [LARGE SCALE GENOMIC DNA]</scope>
    <source>
        <strain evidence="4 5">DOE0152z</strain>
    </source>
</reference>
<gene>
    <name evidence="4" type="ORF">OEZ85_004745</name>
</gene>
<dbReference type="InterPro" id="IPR036020">
    <property type="entry name" value="WW_dom_sf"/>
</dbReference>
<dbReference type="SMART" id="SM00233">
    <property type="entry name" value="PH"/>
    <property type="match status" value="1"/>
</dbReference>
<feature type="domain" description="PH" evidence="2">
    <location>
        <begin position="143"/>
        <end position="280"/>
    </location>
</feature>
<dbReference type="Gene3D" id="2.30.29.30">
    <property type="entry name" value="Pleckstrin-homology domain (PH domain)/Phosphotyrosine-binding domain (PTB)"/>
    <property type="match status" value="1"/>
</dbReference>
<dbReference type="PANTHER" id="PTHR46977:SF1">
    <property type="entry name" value="PROTEIN FREE1"/>
    <property type="match status" value="1"/>
</dbReference>
<keyword evidence="5" id="KW-1185">Reference proteome</keyword>
<feature type="compositionally biased region" description="Low complexity" evidence="1">
    <location>
        <begin position="356"/>
        <end position="373"/>
    </location>
</feature>
<evidence type="ECO:0000313" key="5">
    <source>
        <dbReference type="Proteomes" id="UP001244341"/>
    </source>
</evidence>
<dbReference type="PROSITE" id="PS50003">
    <property type="entry name" value="PH_DOMAIN"/>
    <property type="match status" value="1"/>
</dbReference>
<dbReference type="InterPro" id="IPR001849">
    <property type="entry name" value="PH_domain"/>
</dbReference>
<evidence type="ECO:0008006" key="6">
    <source>
        <dbReference type="Google" id="ProtNLM"/>
    </source>
</evidence>
<dbReference type="SUPFAM" id="SSF50729">
    <property type="entry name" value="PH domain-like"/>
    <property type="match status" value="1"/>
</dbReference>
<feature type="region of interest" description="Disordered" evidence="1">
    <location>
        <begin position="289"/>
        <end position="422"/>
    </location>
</feature>
<dbReference type="EMBL" id="CP126221">
    <property type="protein sequence ID" value="WIA22447.1"/>
    <property type="molecule type" value="Genomic_DNA"/>
</dbReference>
<feature type="compositionally biased region" description="Low complexity" evidence="1">
    <location>
        <begin position="395"/>
        <end position="407"/>
    </location>
</feature>
<evidence type="ECO:0000256" key="1">
    <source>
        <dbReference type="SAM" id="MobiDB-lite"/>
    </source>
</evidence>
<dbReference type="PROSITE" id="PS50020">
    <property type="entry name" value="WW_DOMAIN_2"/>
    <property type="match status" value="1"/>
</dbReference>
<organism evidence="4 5">
    <name type="scientific">Tetradesmus obliquus</name>
    <name type="common">Green alga</name>
    <name type="synonym">Acutodesmus obliquus</name>
    <dbReference type="NCBI Taxonomy" id="3088"/>
    <lineage>
        <taxon>Eukaryota</taxon>
        <taxon>Viridiplantae</taxon>
        <taxon>Chlorophyta</taxon>
        <taxon>core chlorophytes</taxon>
        <taxon>Chlorophyceae</taxon>
        <taxon>CS clade</taxon>
        <taxon>Sphaeropleales</taxon>
        <taxon>Scenedesmaceae</taxon>
        <taxon>Tetradesmus</taxon>
    </lineage>
</organism>
<sequence length="447" mass="47923">MASSFAATEKFRVTMQDNDGSSQRVTVQLSLDGLKILNQDGSRTMRSYNLRNVARWDLMDTSTVIWTKTDVDLEEHPLTLSADSNTVRNVVDTLAMCCMQLAEIIQEKDRAAASNLEELASGGGKTKKAQKLPSVDSVQYWRAPDKAGWLGSQAEVMRVWRRRWFVLKQGYLFRFLSPDVSESVKPRGVIDLSKVQDVRDGRAVTGKANSVQLKTASGGSVCYVCESVVWVNRWLQLSSSVTGKANSVQLKTASGGSVCYMCKSETEMVEWISALEGAIAKIVKQLAGVDDSNEPGGSSSSSRERHSHRSSSSKDRHGGSSSSSSAAEWAKQVERSLSQGAGSSSSRRGGGGSGMNGSAMVPAQQPAYPYYQPTSQVPDQQPAAAAAAPPAPAGPSSWQAPDQQPAAAAPPAPAGPSSWQVHHTAEGRPYYYNTATGTTQWEAPPGL</sequence>
<dbReference type="CDD" id="cd00201">
    <property type="entry name" value="WW"/>
    <property type="match status" value="1"/>
</dbReference>
<dbReference type="InterPro" id="IPR045893">
    <property type="entry name" value="FREE1"/>
</dbReference>
<dbReference type="Proteomes" id="UP001244341">
    <property type="component" value="Chromosome 14b"/>
</dbReference>
<dbReference type="InterPro" id="IPR011993">
    <property type="entry name" value="PH-like_dom_sf"/>
</dbReference>
<protein>
    <recommendedName>
        <fullName evidence="6">WW domain-containing protein</fullName>
    </recommendedName>
</protein>
<dbReference type="PANTHER" id="PTHR46977">
    <property type="entry name" value="PROTEIN FREE1"/>
    <property type="match status" value="1"/>
</dbReference>
<feature type="domain" description="WW" evidence="3">
    <location>
        <begin position="413"/>
        <end position="446"/>
    </location>
</feature>
<dbReference type="Pfam" id="PF00169">
    <property type="entry name" value="PH"/>
    <property type="match status" value="1"/>
</dbReference>
<accession>A0ABY8ULP8</accession>
<dbReference type="Pfam" id="PF00397">
    <property type="entry name" value="WW"/>
    <property type="match status" value="1"/>
</dbReference>
<dbReference type="Gene3D" id="2.20.70.10">
    <property type="match status" value="1"/>
</dbReference>
<evidence type="ECO:0000313" key="4">
    <source>
        <dbReference type="EMBL" id="WIA22447.1"/>
    </source>
</evidence>
<proteinExistence type="predicted"/>
<name>A0ABY8ULP8_TETOB</name>
<evidence type="ECO:0000259" key="2">
    <source>
        <dbReference type="PROSITE" id="PS50003"/>
    </source>
</evidence>
<feature type="compositionally biased region" description="Low complexity" evidence="1">
    <location>
        <begin position="335"/>
        <end position="347"/>
    </location>
</feature>
<dbReference type="SMART" id="SM00456">
    <property type="entry name" value="WW"/>
    <property type="match status" value="1"/>
</dbReference>
<dbReference type="SUPFAM" id="SSF51045">
    <property type="entry name" value="WW domain"/>
    <property type="match status" value="1"/>
</dbReference>
<dbReference type="InterPro" id="IPR001202">
    <property type="entry name" value="WW_dom"/>
</dbReference>